<evidence type="ECO:0000313" key="2">
    <source>
        <dbReference type="EMBL" id="SDE31926.1"/>
    </source>
</evidence>
<dbReference type="SUPFAM" id="SSF51197">
    <property type="entry name" value="Clavaminate synthase-like"/>
    <property type="match status" value="1"/>
</dbReference>
<dbReference type="RefSeq" id="WP_244154741.1">
    <property type="nucleotide sequence ID" value="NZ_FMZH01000017.1"/>
</dbReference>
<dbReference type="Proteomes" id="UP000199455">
    <property type="component" value="Unassembled WGS sequence"/>
</dbReference>
<proteinExistence type="predicted"/>
<keyword evidence="3" id="KW-1185">Reference proteome</keyword>
<evidence type="ECO:0000313" key="3">
    <source>
        <dbReference type="Proteomes" id="UP000199455"/>
    </source>
</evidence>
<dbReference type="Pfam" id="PF05721">
    <property type="entry name" value="PhyH"/>
    <property type="match status" value="1"/>
</dbReference>
<sequence length="236" mass="27090">MKKHQEEISDAGFTVMNSIYTAEELDKIIEIIDSADVDGSNFRKSEDLFAIRQFIKEIPGINNLIFTPALKMVIGQLFGSDYFLVKSIYFDKPENSNWFVAYHQDLTISVNKKVALPGFGPYTIKQNQFAVQPPLNILEQNFTIRIHLDNTDEDNGALKVVPKSHSKGIYRPENINWDTETEVSCNVKRGGMMIMKPLLLHSSGRTTNNKKRRVIHLEFSNMMLPKELQWSEYMAI</sequence>
<keyword evidence="2" id="KW-0223">Dioxygenase</keyword>
<accession>A0A1G7BZS7</accession>
<comment type="cofactor">
    <cofactor evidence="1">
        <name>Fe(2+)</name>
        <dbReference type="ChEBI" id="CHEBI:29033"/>
    </cofactor>
</comment>
<organism evidence="2 3">
    <name type="scientific">Pedobacter soli</name>
    <dbReference type="NCBI Taxonomy" id="390242"/>
    <lineage>
        <taxon>Bacteria</taxon>
        <taxon>Pseudomonadati</taxon>
        <taxon>Bacteroidota</taxon>
        <taxon>Sphingobacteriia</taxon>
        <taxon>Sphingobacteriales</taxon>
        <taxon>Sphingobacteriaceae</taxon>
        <taxon>Pedobacter</taxon>
    </lineage>
</organism>
<dbReference type="PANTHER" id="PTHR20883">
    <property type="entry name" value="PHYTANOYL-COA DIOXYGENASE DOMAIN CONTAINING 1"/>
    <property type="match status" value="1"/>
</dbReference>
<dbReference type="EMBL" id="FMZH01000017">
    <property type="protein sequence ID" value="SDE31926.1"/>
    <property type="molecule type" value="Genomic_DNA"/>
</dbReference>
<dbReference type="Gene3D" id="2.60.120.620">
    <property type="entry name" value="q2cbj1_9rhob like domain"/>
    <property type="match status" value="1"/>
</dbReference>
<dbReference type="GO" id="GO:0005506">
    <property type="term" value="F:iron ion binding"/>
    <property type="evidence" value="ECO:0007669"/>
    <property type="project" value="UniProtKB-ARBA"/>
</dbReference>
<dbReference type="PANTHER" id="PTHR20883:SF48">
    <property type="entry name" value="ECTOINE DIOXYGENASE"/>
    <property type="match status" value="1"/>
</dbReference>
<dbReference type="GO" id="GO:0016706">
    <property type="term" value="F:2-oxoglutarate-dependent dioxygenase activity"/>
    <property type="evidence" value="ECO:0007669"/>
    <property type="project" value="UniProtKB-ARBA"/>
</dbReference>
<protein>
    <submittedName>
        <fullName evidence="2">Phytanoyl-CoA dioxygenase (PhyH)</fullName>
    </submittedName>
</protein>
<dbReference type="STRING" id="390242.SAMN04488024_11728"/>
<dbReference type="InterPro" id="IPR008775">
    <property type="entry name" value="Phytyl_CoA_dOase-like"/>
</dbReference>
<dbReference type="AlphaFoldDB" id="A0A1G7BZS7"/>
<name>A0A1G7BZS7_9SPHI</name>
<gene>
    <name evidence="2" type="ORF">SAMN04488024_11728</name>
</gene>
<reference evidence="3" key="1">
    <citation type="submission" date="2016-10" db="EMBL/GenBank/DDBJ databases">
        <authorList>
            <person name="Varghese N."/>
            <person name="Submissions S."/>
        </authorList>
    </citation>
    <scope>NUCLEOTIDE SEQUENCE [LARGE SCALE GENOMIC DNA]</scope>
    <source>
        <strain evidence="3">DSM 18609</strain>
    </source>
</reference>
<evidence type="ECO:0000256" key="1">
    <source>
        <dbReference type="ARBA" id="ARBA00001954"/>
    </source>
</evidence>
<keyword evidence="2" id="KW-0560">Oxidoreductase</keyword>